<dbReference type="AlphaFoldDB" id="A0A3M7R5K2"/>
<protein>
    <submittedName>
        <fullName evidence="1">Uncharacterized protein</fullName>
    </submittedName>
</protein>
<accession>A0A3M7R5K2</accession>
<dbReference type="Proteomes" id="UP000276133">
    <property type="component" value="Unassembled WGS sequence"/>
</dbReference>
<evidence type="ECO:0000313" key="2">
    <source>
        <dbReference type="Proteomes" id="UP000276133"/>
    </source>
</evidence>
<organism evidence="1 2">
    <name type="scientific">Brachionus plicatilis</name>
    <name type="common">Marine rotifer</name>
    <name type="synonym">Brachionus muelleri</name>
    <dbReference type="NCBI Taxonomy" id="10195"/>
    <lineage>
        <taxon>Eukaryota</taxon>
        <taxon>Metazoa</taxon>
        <taxon>Spiralia</taxon>
        <taxon>Gnathifera</taxon>
        <taxon>Rotifera</taxon>
        <taxon>Eurotatoria</taxon>
        <taxon>Monogononta</taxon>
        <taxon>Pseudotrocha</taxon>
        <taxon>Ploima</taxon>
        <taxon>Brachionidae</taxon>
        <taxon>Brachionus</taxon>
    </lineage>
</organism>
<sequence>MKYKKLRNKFVLKKRKTSSREREWLLKPSNFNTNSKLSIASHQLQNDSFKTKHSLFVIELILIDKNYQHYQSGVSNLEFKNSQKFGNNPLAVWDKY</sequence>
<reference evidence="1 2" key="1">
    <citation type="journal article" date="2018" name="Sci. Rep.">
        <title>Genomic signatures of local adaptation to the degree of environmental predictability in rotifers.</title>
        <authorList>
            <person name="Franch-Gras L."/>
            <person name="Hahn C."/>
            <person name="Garcia-Roger E.M."/>
            <person name="Carmona M.J."/>
            <person name="Serra M."/>
            <person name="Gomez A."/>
        </authorList>
    </citation>
    <scope>NUCLEOTIDE SEQUENCE [LARGE SCALE GENOMIC DNA]</scope>
    <source>
        <strain evidence="1">HYR1</strain>
    </source>
</reference>
<comment type="caution">
    <text evidence="1">The sequence shown here is derived from an EMBL/GenBank/DDBJ whole genome shotgun (WGS) entry which is preliminary data.</text>
</comment>
<gene>
    <name evidence="1" type="ORF">BpHYR1_042285</name>
</gene>
<proteinExistence type="predicted"/>
<keyword evidence="2" id="KW-1185">Reference proteome</keyword>
<dbReference type="EMBL" id="REGN01004192">
    <property type="protein sequence ID" value="RNA18681.1"/>
    <property type="molecule type" value="Genomic_DNA"/>
</dbReference>
<evidence type="ECO:0000313" key="1">
    <source>
        <dbReference type="EMBL" id="RNA18681.1"/>
    </source>
</evidence>
<name>A0A3M7R5K2_BRAPC</name>